<dbReference type="GO" id="GO:0019239">
    <property type="term" value="F:deaminase activity"/>
    <property type="evidence" value="ECO:0007669"/>
    <property type="project" value="TreeGrafter"/>
</dbReference>
<dbReference type="GO" id="GO:0005739">
    <property type="term" value="C:mitochondrion"/>
    <property type="evidence" value="ECO:0007669"/>
    <property type="project" value="TreeGrafter"/>
</dbReference>
<dbReference type="GO" id="GO:0005829">
    <property type="term" value="C:cytosol"/>
    <property type="evidence" value="ECO:0007669"/>
    <property type="project" value="TreeGrafter"/>
</dbReference>
<dbReference type="InterPro" id="IPR035959">
    <property type="entry name" value="RutC-like_sf"/>
</dbReference>
<reference evidence="1" key="1">
    <citation type="submission" date="2013-12" db="EMBL/GenBank/DDBJ databases">
        <authorList>
            <person name="Genoscope - CEA"/>
        </authorList>
    </citation>
    <scope>NUCLEOTIDE SEQUENCE</scope>
    <source>
        <strain evidence="1">CBS 1993</strain>
    </source>
</reference>
<keyword evidence="2" id="KW-1185">Reference proteome</keyword>
<dbReference type="Proteomes" id="UP000019384">
    <property type="component" value="Unassembled WGS sequence"/>
</dbReference>
<proteinExistence type="predicted"/>
<dbReference type="AlphaFoldDB" id="W6MQ90"/>
<evidence type="ECO:0000313" key="2">
    <source>
        <dbReference type="Proteomes" id="UP000019384"/>
    </source>
</evidence>
<gene>
    <name evidence="1" type="ORF">KUCA_T00000020001</name>
</gene>
<dbReference type="GeneID" id="34517466"/>
<dbReference type="RefSeq" id="XP_022456078.1">
    <property type="nucleotide sequence ID" value="XM_022604517.1"/>
</dbReference>
<reference evidence="1" key="2">
    <citation type="submission" date="2014-02" db="EMBL/GenBank/DDBJ databases">
        <title>Complete DNA sequence of /Kuraishia capsulata/ illustrates novel genomic features among budding yeasts (/Saccharomycotina/).</title>
        <authorList>
            <person name="Morales L."/>
            <person name="Noel B."/>
            <person name="Porcel B."/>
            <person name="Marcet-Houben M."/>
            <person name="Hullo M-F."/>
            <person name="Sacerdot C."/>
            <person name="Tekaia F."/>
            <person name="Leh-Louis V."/>
            <person name="Despons L."/>
            <person name="Khanna V."/>
            <person name="Aury J-M."/>
            <person name="Barbe V."/>
            <person name="Couloux A."/>
            <person name="Labadie K."/>
            <person name="Pelletier E."/>
            <person name="Souciet J-L."/>
            <person name="Boekhout T."/>
            <person name="Gabaldon T."/>
            <person name="Wincker P."/>
            <person name="Dujon B."/>
        </authorList>
    </citation>
    <scope>NUCLEOTIDE SEQUENCE</scope>
    <source>
        <strain evidence="1">CBS 1993</strain>
    </source>
</reference>
<dbReference type="Pfam" id="PF01042">
    <property type="entry name" value="Ribonuc_L-PSP"/>
    <property type="match status" value="1"/>
</dbReference>
<dbReference type="Gene3D" id="3.30.1330.40">
    <property type="entry name" value="RutC-like"/>
    <property type="match status" value="1"/>
</dbReference>
<dbReference type="PANTHER" id="PTHR11803">
    <property type="entry name" value="2-IMINOBUTANOATE/2-IMINOPROPANOATE DEAMINASE RIDA"/>
    <property type="match status" value="1"/>
</dbReference>
<organism evidence="1 2">
    <name type="scientific">Kuraishia capsulata CBS 1993</name>
    <dbReference type="NCBI Taxonomy" id="1382522"/>
    <lineage>
        <taxon>Eukaryota</taxon>
        <taxon>Fungi</taxon>
        <taxon>Dikarya</taxon>
        <taxon>Ascomycota</taxon>
        <taxon>Saccharomycotina</taxon>
        <taxon>Pichiomycetes</taxon>
        <taxon>Pichiales</taxon>
        <taxon>Pichiaceae</taxon>
        <taxon>Kuraishia</taxon>
    </lineage>
</organism>
<protein>
    <submittedName>
        <fullName evidence="1">Uncharacterized protein</fullName>
    </submittedName>
</protein>
<name>W6MQ90_9ASCO</name>
<evidence type="ECO:0000313" key="1">
    <source>
        <dbReference type="EMBL" id="CDK24060.1"/>
    </source>
</evidence>
<accession>W6MQ90</accession>
<dbReference type="SUPFAM" id="SSF55298">
    <property type="entry name" value="YjgF-like"/>
    <property type="match status" value="1"/>
</dbReference>
<dbReference type="HOGENOM" id="CLU_100715_1_0_1"/>
<sequence>MTNLTKLGLKPSSPPGILAKSAKEFHISQSVIIPAGLATVETSGIVGFDEEGNIPADIKTEIHNAFKNIETALKHAGVTGGFKSVYHMNSYHTDFSEEHVAALDAATAEFFGEEYPTWAGIEIKGLSEGAHIEIEVRAIQA</sequence>
<dbReference type="OrthoDB" id="309640at2759"/>
<dbReference type="InterPro" id="IPR006175">
    <property type="entry name" value="YjgF/YER057c/UK114"/>
</dbReference>
<dbReference type="EMBL" id="HG793125">
    <property type="protein sequence ID" value="CDK24060.1"/>
    <property type="molecule type" value="Genomic_DNA"/>
</dbReference>
<dbReference type="STRING" id="1382522.W6MQ90"/>
<dbReference type="PANTHER" id="PTHR11803:SF39">
    <property type="entry name" value="2-IMINOBUTANOATE_2-IMINOPROPANOATE DEAMINASE"/>
    <property type="match status" value="1"/>
</dbReference>